<accession>A0AAV4NWG1</accession>
<evidence type="ECO:0000313" key="1">
    <source>
        <dbReference type="EMBL" id="GIX88085.1"/>
    </source>
</evidence>
<name>A0AAV4NWG1_CAEEX</name>
<protein>
    <submittedName>
        <fullName evidence="1">Uncharacterized protein</fullName>
    </submittedName>
</protein>
<reference evidence="1 2" key="1">
    <citation type="submission" date="2021-06" db="EMBL/GenBank/DDBJ databases">
        <title>Caerostris extrusa draft genome.</title>
        <authorList>
            <person name="Kono N."/>
            <person name="Arakawa K."/>
        </authorList>
    </citation>
    <scope>NUCLEOTIDE SEQUENCE [LARGE SCALE GENOMIC DNA]</scope>
</reference>
<dbReference type="Proteomes" id="UP001054945">
    <property type="component" value="Unassembled WGS sequence"/>
</dbReference>
<evidence type="ECO:0000313" key="2">
    <source>
        <dbReference type="Proteomes" id="UP001054945"/>
    </source>
</evidence>
<comment type="caution">
    <text evidence="1">The sequence shown here is derived from an EMBL/GenBank/DDBJ whole genome shotgun (WGS) entry which is preliminary data.</text>
</comment>
<gene>
    <name evidence="1" type="ORF">CEXT_246651</name>
</gene>
<proteinExistence type="predicted"/>
<sequence>MSGATVVMIKHPFNKCSRTFQAGGKPFVETCAFVLVINEWMDGMKRGGGGEGVGGLGKSIDAGEFPDENSQLEDILKCITFASEPYGIAASDNLSMAYSSHLRKPIKTSLPLQGNRTRALMSCKEFRLVCSAKHAKRKSAHL</sequence>
<dbReference type="AlphaFoldDB" id="A0AAV4NWG1"/>
<dbReference type="EMBL" id="BPLR01021292">
    <property type="protein sequence ID" value="GIX88085.1"/>
    <property type="molecule type" value="Genomic_DNA"/>
</dbReference>
<keyword evidence="2" id="KW-1185">Reference proteome</keyword>
<organism evidence="1 2">
    <name type="scientific">Caerostris extrusa</name>
    <name type="common">Bark spider</name>
    <name type="synonym">Caerostris bankana</name>
    <dbReference type="NCBI Taxonomy" id="172846"/>
    <lineage>
        <taxon>Eukaryota</taxon>
        <taxon>Metazoa</taxon>
        <taxon>Ecdysozoa</taxon>
        <taxon>Arthropoda</taxon>
        <taxon>Chelicerata</taxon>
        <taxon>Arachnida</taxon>
        <taxon>Araneae</taxon>
        <taxon>Araneomorphae</taxon>
        <taxon>Entelegynae</taxon>
        <taxon>Araneoidea</taxon>
        <taxon>Araneidae</taxon>
        <taxon>Caerostris</taxon>
    </lineage>
</organism>